<evidence type="ECO:0000256" key="1">
    <source>
        <dbReference type="ARBA" id="ARBA00022649"/>
    </source>
</evidence>
<gene>
    <name evidence="6" type="primary">vapC</name>
    <name evidence="9" type="ordered locus">PB2503_03857</name>
</gene>
<comment type="function">
    <text evidence="6">Toxic component of a toxin-antitoxin (TA) system. An RNase.</text>
</comment>
<evidence type="ECO:0000256" key="4">
    <source>
        <dbReference type="ARBA" id="ARBA00022801"/>
    </source>
</evidence>
<sequence length="163" mass="17260">MSRAVFDAPVVAAWMVASPVTQNALALKSAHAPLAPSYIMVELANVLWRYDRVSGLPGDSAAAILPLLRTELALTPDEALIDRAFALARRIGEPVFDCLYVALAMREGVPLVTLNRRLIAAVEEAALAPIIKLRLDGRGEVSPTQCDGPKPGSPGGPDLGSRP</sequence>
<proteinExistence type="inferred from homology"/>
<dbReference type="InterPro" id="IPR002716">
    <property type="entry name" value="PIN_dom"/>
</dbReference>
<dbReference type="InterPro" id="IPR044153">
    <property type="entry name" value="PIN_Pae0151-like"/>
</dbReference>
<feature type="compositionally biased region" description="Gly residues" evidence="7">
    <location>
        <begin position="153"/>
        <end position="163"/>
    </location>
</feature>
<dbReference type="GO" id="GO:0004540">
    <property type="term" value="F:RNA nuclease activity"/>
    <property type="evidence" value="ECO:0007669"/>
    <property type="project" value="InterPro"/>
</dbReference>
<name>E0TE25_PARBH</name>
<comment type="similarity">
    <text evidence="6">Belongs to the PINc/VapC protein family.</text>
</comment>
<dbReference type="Gene3D" id="3.40.50.1010">
    <property type="entry name" value="5'-nuclease"/>
    <property type="match status" value="1"/>
</dbReference>
<keyword evidence="5 6" id="KW-0460">Magnesium</keyword>
<evidence type="ECO:0000256" key="5">
    <source>
        <dbReference type="ARBA" id="ARBA00022842"/>
    </source>
</evidence>
<dbReference type="Pfam" id="PF01850">
    <property type="entry name" value="PIN"/>
    <property type="match status" value="1"/>
</dbReference>
<dbReference type="GO" id="GO:0090729">
    <property type="term" value="F:toxin activity"/>
    <property type="evidence" value="ECO:0007669"/>
    <property type="project" value="UniProtKB-KW"/>
</dbReference>
<dbReference type="PANTHER" id="PTHR35901">
    <property type="entry name" value="RIBONUCLEASE VAPC3"/>
    <property type="match status" value="1"/>
</dbReference>
<evidence type="ECO:0000256" key="2">
    <source>
        <dbReference type="ARBA" id="ARBA00022722"/>
    </source>
</evidence>
<dbReference type="eggNOG" id="COG4113">
    <property type="taxonomic scope" value="Bacteria"/>
</dbReference>
<dbReference type="InterPro" id="IPR051619">
    <property type="entry name" value="TypeII_TA_RNase_PINc/VapC"/>
</dbReference>
<keyword evidence="2 6" id="KW-0540">Nuclease</keyword>
<evidence type="ECO:0000313" key="10">
    <source>
        <dbReference type="Proteomes" id="UP000001302"/>
    </source>
</evidence>
<dbReference type="HOGENOM" id="CLU_121774_1_2_5"/>
<evidence type="ECO:0000256" key="7">
    <source>
        <dbReference type="SAM" id="MobiDB-lite"/>
    </source>
</evidence>
<dbReference type="CDD" id="cd09873">
    <property type="entry name" value="PIN_Pae0151-like"/>
    <property type="match status" value="1"/>
</dbReference>
<protein>
    <recommendedName>
        <fullName evidence="6">Ribonuclease VapC</fullName>
        <shortName evidence="6">RNase VapC</shortName>
        <ecNumber evidence="6">3.1.-.-</ecNumber>
    </recommendedName>
    <alternativeName>
        <fullName evidence="6">Toxin VapC</fullName>
    </alternativeName>
</protein>
<keyword evidence="6" id="KW-0800">Toxin</keyword>
<dbReference type="RefSeq" id="WP_013299820.1">
    <property type="nucleotide sequence ID" value="NC_014414.1"/>
</dbReference>
<dbReference type="InterPro" id="IPR022907">
    <property type="entry name" value="VapC_family"/>
</dbReference>
<dbReference type="STRING" id="314260.PB2503_03857"/>
<dbReference type="SUPFAM" id="SSF88723">
    <property type="entry name" value="PIN domain-like"/>
    <property type="match status" value="1"/>
</dbReference>
<dbReference type="GO" id="GO:0016787">
    <property type="term" value="F:hydrolase activity"/>
    <property type="evidence" value="ECO:0007669"/>
    <property type="project" value="UniProtKB-KW"/>
</dbReference>
<dbReference type="GO" id="GO:0000287">
    <property type="term" value="F:magnesium ion binding"/>
    <property type="evidence" value="ECO:0007669"/>
    <property type="project" value="UniProtKB-UniRule"/>
</dbReference>
<keyword evidence="10" id="KW-1185">Reference proteome</keyword>
<dbReference type="Proteomes" id="UP000001302">
    <property type="component" value="Chromosome"/>
</dbReference>
<dbReference type="InterPro" id="IPR029060">
    <property type="entry name" value="PIN-like_dom_sf"/>
</dbReference>
<evidence type="ECO:0000256" key="3">
    <source>
        <dbReference type="ARBA" id="ARBA00022723"/>
    </source>
</evidence>
<feature type="binding site" evidence="6">
    <location>
        <position position="97"/>
    </location>
    <ligand>
        <name>Mg(2+)</name>
        <dbReference type="ChEBI" id="CHEBI:18420"/>
    </ligand>
</feature>
<keyword evidence="4 6" id="KW-0378">Hydrolase</keyword>
<evidence type="ECO:0000313" key="9">
    <source>
        <dbReference type="EMBL" id="ADM08846.1"/>
    </source>
</evidence>
<feature type="domain" description="PIN" evidence="8">
    <location>
        <begin position="5"/>
        <end position="119"/>
    </location>
</feature>
<evidence type="ECO:0000259" key="8">
    <source>
        <dbReference type="Pfam" id="PF01850"/>
    </source>
</evidence>
<dbReference type="PANTHER" id="PTHR35901:SF1">
    <property type="entry name" value="EXONUCLEASE VAPC9"/>
    <property type="match status" value="1"/>
</dbReference>
<feature type="region of interest" description="Disordered" evidence="7">
    <location>
        <begin position="139"/>
        <end position="163"/>
    </location>
</feature>
<dbReference type="AlphaFoldDB" id="E0TE25"/>
<accession>E0TE25</accession>
<dbReference type="HAMAP" id="MF_00265">
    <property type="entry name" value="VapC_Nob1"/>
    <property type="match status" value="1"/>
</dbReference>
<dbReference type="OrthoDB" id="1524147at2"/>
<feature type="binding site" evidence="6">
    <location>
        <position position="7"/>
    </location>
    <ligand>
        <name>Mg(2+)</name>
        <dbReference type="ChEBI" id="CHEBI:18420"/>
    </ligand>
</feature>
<reference evidence="10" key="1">
    <citation type="submission" date="2010-08" db="EMBL/GenBank/DDBJ databases">
        <title>Genome sequence of Parvularcula bermudensis HTCC2503.</title>
        <authorList>
            <person name="Kang D.-M."/>
            <person name="Oh H.-M."/>
            <person name="Cho J.-C."/>
        </authorList>
    </citation>
    <scope>NUCLEOTIDE SEQUENCE [LARGE SCALE GENOMIC DNA]</scope>
    <source>
        <strain evidence="10">ATCC BAA-594 / HTCC2503 / KCTC 12087</strain>
    </source>
</reference>
<comment type="cofactor">
    <cofactor evidence="6">
        <name>Mg(2+)</name>
        <dbReference type="ChEBI" id="CHEBI:18420"/>
    </cofactor>
</comment>
<organism evidence="9 10">
    <name type="scientific">Parvularcula bermudensis (strain ATCC BAA-594 / HTCC2503 / KCTC 12087)</name>
    <dbReference type="NCBI Taxonomy" id="314260"/>
    <lineage>
        <taxon>Bacteria</taxon>
        <taxon>Pseudomonadati</taxon>
        <taxon>Pseudomonadota</taxon>
        <taxon>Alphaproteobacteria</taxon>
        <taxon>Parvularculales</taxon>
        <taxon>Parvularculaceae</taxon>
        <taxon>Parvularcula</taxon>
    </lineage>
</organism>
<dbReference type="KEGG" id="pbr:PB2503_03857"/>
<reference evidence="9 10" key="2">
    <citation type="journal article" date="2011" name="J. Bacteriol.">
        <title>Complete genome sequence of strain HTCC2503T of Parvularcula bermudensis, the type species of the order "Parvularculales" in the class Alphaproteobacteria.</title>
        <authorList>
            <person name="Oh H.M."/>
            <person name="Kang I."/>
            <person name="Vergin K.L."/>
            <person name="Kang D."/>
            <person name="Rhee K.H."/>
            <person name="Giovannoni S.J."/>
            <person name="Cho J.C."/>
        </authorList>
    </citation>
    <scope>NUCLEOTIDE SEQUENCE [LARGE SCALE GENOMIC DNA]</scope>
    <source>
        <strain evidence="10">ATCC BAA-594 / HTCC2503 / KCTC 12087</strain>
    </source>
</reference>
<keyword evidence="1 6" id="KW-1277">Toxin-antitoxin system</keyword>
<keyword evidence="3 6" id="KW-0479">Metal-binding</keyword>
<dbReference type="EMBL" id="CP002156">
    <property type="protein sequence ID" value="ADM08846.1"/>
    <property type="molecule type" value="Genomic_DNA"/>
</dbReference>
<dbReference type="EC" id="3.1.-.-" evidence="6"/>
<evidence type="ECO:0000256" key="6">
    <source>
        <dbReference type="HAMAP-Rule" id="MF_00265"/>
    </source>
</evidence>